<dbReference type="EMBL" id="QPMH01000015">
    <property type="protein sequence ID" value="RDD61116.1"/>
    <property type="molecule type" value="Genomic_DNA"/>
</dbReference>
<dbReference type="InterPro" id="IPR018641">
    <property type="entry name" value="Trfase_1_rSAM/seldom-assoc"/>
</dbReference>
<dbReference type="InterPro" id="IPR029044">
    <property type="entry name" value="Nucleotide-diphossugar_trans"/>
</dbReference>
<organism evidence="1 2">
    <name type="scientific">Ferruginivarius sediminum</name>
    <dbReference type="NCBI Taxonomy" id="2661937"/>
    <lineage>
        <taxon>Bacteria</taxon>
        <taxon>Pseudomonadati</taxon>
        <taxon>Pseudomonadota</taxon>
        <taxon>Alphaproteobacteria</taxon>
        <taxon>Rhodospirillales</taxon>
        <taxon>Rhodospirillaceae</taxon>
        <taxon>Ferruginivarius</taxon>
    </lineage>
</organism>
<dbReference type="Pfam" id="PF09837">
    <property type="entry name" value="DUF2064"/>
    <property type="match status" value="1"/>
</dbReference>
<reference evidence="1 2" key="1">
    <citation type="submission" date="2018-07" db="EMBL/GenBank/DDBJ databases">
        <title>Venubactetium sediminum gen. nov., sp. nov., isolated from a marine solar saltern.</title>
        <authorList>
            <person name="Wang S."/>
        </authorList>
    </citation>
    <scope>NUCLEOTIDE SEQUENCE [LARGE SCALE GENOMIC DNA]</scope>
    <source>
        <strain evidence="1 2">WD2A32</strain>
    </source>
</reference>
<dbReference type="PANTHER" id="PTHR36529">
    <property type="entry name" value="SLL1095 PROTEIN"/>
    <property type="match status" value="1"/>
</dbReference>
<evidence type="ECO:0000313" key="1">
    <source>
        <dbReference type="EMBL" id="RDD61116.1"/>
    </source>
</evidence>
<dbReference type="RefSeq" id="WP_114582944.1">
    <property type="nucleotide sequence ID" value="NZ_QPMH01000015.1"/>
</dbReference>
<comment type="caution">
    <text evidence="1">The sequence shown here is derived from an EMBL/GenBank/DDBJ whole genome shotgun (WGS) entry which is preliminary data.</text>
</comment>
<dbReference type="AlphaFoldDB" id="A0A369TDW5"/>
<gene>
    <name evidence="1" type="ORF">DRB17_14550</name>
</gene>
<dbReference type="Gene3D" id="3.90.550.10">
    <property type="entry name" value="Spore Coat Polysaccharide Biosynthesis Protein SpsA, Chain A"/>
    <property type="match status" value="1"/>
</dbReference>
<dbReference type="PANTHER" id="PTHR36529:SF1">
    <property type="entry name" value="GLYCOSYLTRANSFERASE"/>
    <property type="match status" value="1"/>
</dbReference>
<dbReference type="NCBIfam" id="TIGR04282">
    <property type="entry name" value="glyco_like_cofC"/>
    <property type="match status" value="1"/>
</dbReference>
<accession>A0A369TDW5</accession>
<dbReference type="Proteomes" id="UP000253941">
    <property type="component" value="Unassembled WGS sequence"/>
</dbReference>
<name>A0A369TDW5_9PROT</name>
<dbReference type="GO" id="GO:0016740">
    <property type="term" value="F:transferase activity"/>
    <property type="evidence" value="ECO:0007669"/>
    <property type="project" value="UniProtKB-KW"/>
</dbReference>
<evidence type="ECO:0000313" key="2">
    <source>
        <dbReference type="Proteomes" id="UP000253941"/>
    </source>
</evidence>
<keyword evidence="2" id="KW-1185">Reference proteome</keyword>
<protein>
    <submittedName>
        <fullName evidence="1">Glycosyltransferase</fullName>
    </submittedName>
</protein>
<dbReference type="SUPFAM" id="SSF53448">
    <property type="entry name" value="Nucleotide-diphospho-sugar transferases"/>
    <property type="match status" value="1"/>
</dbReference>
<sequence>MTLENHLVLFAREPRLGRGKRRLARDVGDVTAWRFHWLATGRLLQRLAGDPRWTTYLAITPDRAAVRGRGLWRTPARLVPQGTGDLGARMERMMHVMPPGPVVIVGADIPDVRPCHVAQAFRLLGRHDAVLGPADDGGYWLVGLKRRPTVRPPFQGVRWGGPQARADTLANLERLGMSVGFLETLSDVDTGADLRSHHWR</sequence>
<proteinExistence type="predicted"/>
<keyword evidence="1" id="KW-0808">Transferase</keyword>